<dbReference type="NCBIfam" id="TIGR03124">
    <property type="entry name" value="citrate_citX"/>
    <property type="match status" value="1"/>
</dbReference>
<dbReference type="GO" id="GO:0051191">
    <property type="term" value="P:prosthetic group biosynthetic process"/>
    <property type="evidence" value="ECO:0007669"/>
    <property type="project" value="InterPro"/>
</dbReference>
<gene>
    <name evidence="4 6" type="primary">citX</name>
    <name evidence="6" type="ordered locus">Spy49_0938</name>
</gene>
<dbReference type="Pfam" id="PF03802">
    <property type="entry name" value="CitX"/>
    <property type="match status" value="1"/>
</dbReference>
<comment type="catalytic activity">
    <reaction evidence="3 4">
        <text>apo-[citrate lyase ACP] + 2'-(5''-triphospho-alpha-D-ribosyl)-3'-dephospho-CoA = holo-[citrate lyase ACP] + diphosphate</text>
        <dbReference type="Rhea" id="RHEA:16333"/>
        <dbReference type="Rhea" id="RHEA-COMP:10157"/>
        <dbReference type="Rhea" id="RHEA-COMP:10158"/>
        <dbReference type="ChEBI" id="CHEBI:29999"/>
        <dbReference type="ChEBI" id="CHEBI:33019"/>
        <dbReference type="ChEBI" id="CHEBI:61378"/>
        <dbReference type="ChEBI" id="CHEBI:82683"/>
        <dbReference type="EC" id="2.7.7.61"/>
    </reaction>
</comment>
<dbReference type="GO" id="GO:0016829">
    <property type="term" value="F:lyase activity"/>
    <property type="evidence" value="ECO:0007669"/>
    <property type="project" value="UniProtKB-KW"/>
</dbReference>
<evidence type="ECO:0000256" key="5">
    <source>
        <dbReference type="SAM" id="Phobius"/>
    </source>
</evidence>
<dbReference type="Proteomes" id="UP000001039">
    <property type="component" value="Chromosome"/>
</dbReference>
<evidence type="ECO:0000313" key="7">
    <source>
        <dbReference type="Proteomes" id="UP000001039"/>
    </source>
</evidence>
<dbReference type="EC" id="2.7.7.61" evidence="4"/>
<reference evidence="6 7" key="1">
    <citation type="journal article" date="2008" name="J. Bacteriol.">
        <title>Genome sequence of a nephritogenic and highly transformable M49 strain of Streptococcus pyogenes.</title>
        <authorList>
            <person name="McShan W.M."/>
            <person name="Ferretti J.J."/>
            <person name="Karasawa T."/>
            <person name="Suvorov A.N."/>
            <person name="Lin S."/>
            <person name="Qin B."/>
            <person name="Jia H."/>
            <person name="Kenton S."/>
            <person name="Najar F."/>
            <person name="Wu H."/>
            <person name="Scott J."/>
            <person name="Roe B.A."/>
            <person name="Savic D.J."/>
        </authorList>
    </citation>
    <scope>NUCLEOTIDE SEQUENCE [LARGE SCALE GENOMIC DNA]</scope>
    <source>
        <strain evidence="6 7">NZ131</strain>
    </source>
</reference>
<feature type="transmembrane region" description="Helical" evidence="5">
    <location>
        <begin position="12"/>
        <end position="31"/>
    </location>
</feature>
<keyword evidence="5" id="KW-0472">Membrane</keyword>
<protein>
    <recommendedName>
        <fullName evidence="4">Probable apo-citrate lyase phosphoribosyl-dephospho-CoA transferase</fullName>
        <ecNumber evidence="4">2.7.7.61</ecNumber>
    </recommendedName>
    <alternativeName>
        <fullName evidence="4">Apo-ACP nucleodityltransferase</fullName>
    </alternativeName>
    <alternativeName>
        <fullName evidence="4">Holo-ACP synthase</fullName>
    </alternativeName>
    <alternativeName>
        <fullName evidence="4">Holo-citrate lyase synthase</fullName>
    </alternativeName>
</protein>
<proteinExistence type="inferred from homology"/>
<evidence type="ECO:0000256" key="1">
    <source>
        <dbReference type="ARBA" id="ARBA00022679"/>
    </source>
</evidence>
<dbReference type="NCBIfam" id="NF002383">
    <property type="entry name" value="PRK01392.1"/>
    <property type="match status" value="1"/>
</dbReference>
<name>A0A0H3BYE1_STRPZ</name>
<dbReference type="GO" id="GO:0050519">
    <property type="term" value="F:holo-citrate lyase synthase activity"/>
    <property type="evidence" value="ECO:0007669"/>
    <property type="project" value="UniProtKB-UniRule"/>
</dbReference>
<sequence>MLSLAHLSVFNTVIRLLLLLNTVMVASLMWFTMSKEAYFSGEPIQLNDMLRAREERALRQLHLLKEYPEGSLLSVTMNIPGPIKTSPKLLEAFDIVIKAIQTALADDKICYQLRLLPTTGYEYYLITSLPSRDLKLKMIALETELPIGRLMDLDALVLQNDLPHSISRTVLGGSPRQCFICSKEAKVCGRLRKHSVEEMQTAISKLLHSFFNKDNQSSSSDKTG</sequence>
<keyword evidence="6" id="KW-0456">Lyase</keyword>
<dbReference type="KEGG" id="soz:Spy49_0938"/>
<dbReference type="HOGENOM" id="CLU_104529_1_0_9"/>
<evidence type="ECO:0000256" key="4">
    <source>
        <dbReference type="HAMAP-Rule" id="MF_00398"/>
    </source>
</evidence>
<keyword evidence="5" id="KW-0812">Transmembrane</keyword>
<dbReference type="EMBL" id="CP000829">
    <property type="protein sequence ID" value="ACI61241.1"/>
    <property type="molecule type" value="Genomic_DNA"/>
</dbReference>
<evidence type="ECO:0000256" key="2">
    <source>
        <dbReference type="ARBA" id="ARBA00022695"/>
    </source>
</evidence>
<accession>A0A0H3BYE1</accession>
<dbReference type="HAMAP" id="MF_00398">
    <property type="entry name" value="CitX"/>
    <property type="match status" value="1"/>
</dbReference>
<dbReference type="InterPro" id="IPR005551">
    <property type="entry name" value="CitX"/>
</dbReference>
<evidence type="ECO:0000313" key="6">
    <source>
        <dbReference type="EMBL" id="ACI61241.1"/>
    </source>
</evidence>
<comment type="similarity">
    <text evidence="4">Belongs to the CitX family.</text>
</comment>
<dbReference type="AlphaFoldDB" id="A0A0H3BYE1"/>
<evidence type="ECO:0000256" key="3">
    <source>
        <dbReference type="ARBA" id="ARBA00048574"/>
    </source>
</evidence>
<keyword evidence="1 4" id="KW-0808">Transferase</keyword>
<comment type="function">
    <text evidence="4">Transfers 2-(5''-triphosphoribosyl)-3'-dephosphocoenzyme-A on a serine residue to the apo-acyl carrier protein (gamma chain) of the citrate lyase to yield holo-acyl carrier protein.</text>
</comment>
<keyword evidence="5" id="KW-1133">Transmembrane helix</keyword>
<keyword evidence="2 4" id="KW-0548">Nucleotidyltransferase</keyword>
<organism evidence="6 7">
    <name type="scientific">Streptococcus pyogenes serotype M49 (strain NZ131)</name>
    <dbReference type="NCBI Taxonomy" id="471876"/>
    <lineage>
        <taxon>Bacteria</taxon>
        <taxon>Bacillati</taxon>
        <taxon>Bacillota</taxon>
        <taxon>Bacilli</taxon>
        <taxon>Lactobacillales</taxon>
        <taxon>Streptococcaceae</taxon>
        <taxon>Streptococcus</taxon>
    </lineage>
</organism>